<evidence type="ECO:0000313" key="10">
    <source>
        <dbReference type="Proteomes" id="UP001500840"/>
    </source>
</evidence>
<comment type="similarity">
    <text evidence="2">Belongs to the methyl-accepting chemotaxis (MCP) protein family.</text>
</comment>
<dbReference type="Pfam" id="PF12729">
    <property type="entry name" value="4HB_MCP_1"/>
    <property type="match status" value="1"/>
</dbReference>
<dbReference type="SUPFAM" id="SSF58104">
    <property type="entry name" value="Methyl-accepting chemotaxis protein (MCP) signaling domain"/>
    <property type="match status" value="1"/>
</dbReference>
<dbReference type="Gene3D" id="6.10.340.10">
    <property type="match status" value="1"/>
</dbReference>
<dbReference type="Pfam" id="PF00672">
    <property type="entry name" value="HAMP"/>
    <property type="match status" value="1"/>
</dbReference>
<dbReference type="PROSITE" id="PS50885">
    <property type="entry name" value="HAMP"/>
    <property type="match status" value="1"/>
</dbReference>
<dbReference type="SMART" id="SM00091">
    <property type="entry name" value="PAS"/>
    <property type="match status" value="1"/>
</dbReference>
<dbReference type="CDD" id="cd00130">
    <property type="entry name" value="PAS"/>
    <property type="match status" value="1"/>
</dbReference>
<sequence length="675" mass="73600">MRNRGVWIKLLLLVTISVIAFCVMGVYGILTARTTFHSVNEVRDTALKLRRGAVEIAEPLNELRQLSLTLVMAPDNELQQSLNQQQQSKTKQIDLAFENWNTSSSDPAEILAFRDLRDTWGRYKRLKDVTANKVLDDYREEAFINAIQAEQQQFAEVKQDLDLWMQAIEDNADSVFEATQSGYNGARQTYIVVITALTLLVAALGYYTATSIIGPLETMRNVASRIAAVASAASIDGLNERIEIKSHDELGALATAFNQMVENMQSTLGRLSYEERRTMAVLNSTADGILTIDSDGTLRSMNAAAERLLECRSDETIGTNIASMVPALAQIHSGDWHSGDDAPLASNQEHEVVAHTCKGREYPIALRVREMNYMDQKLFIATLQDITARKQIEAERQELFHAIRDAVQRLAVASEQILATTSKQASGTQEQAASVSETVSTVNEIAQTAQQAAERSHEVAESARQADDVGNAGQAAIKESITAMLQVQSRVESLAERILLLAERAQAIGEITATVKDIAEQTNVLALNAAVEASRAGEHGRGFAVVASEVKSLALQSKQATNQVRKILSEIQEATKDAVHSTEEGHNAVRAASRVVESAGETINQLVSLLAISAESAMRISASANQQAAGVSQLNEGIRDINRVTQNNVETIGQIEQAARNLNSLSHELAKLTAK</sequence>
<keyword evidence="5" id="KW-1133">Transmembrane helix</keyword>
<feature type="region of interest" description="Disordered" evidence="4">
    <location>
        <begin position="448"/>
        <end position="468"/>
    </location>
</feature>
<keyword evidence="1 3" id="KW-0807">Transducer</keyword>
<keyword evidence="5" id="KW-0472">Membrane</keyword>
<dbReference type="SMART" id="SM00283">
    <property type="entry name" value="MA"/>
    <property type="match status" value="1"/>
</dbReference>
<reference evidence="10" key="1">
    <citation type="journal article" date="2019" name="Int. J. Syst. Evol. Microbiol.">
        <title>The Global Catalogue of Microorganisms (GCM) 10K type strain sequencing project: providing services to taxonomists for standard genome sequencing and annotation.</title>
        <authorList>
            <consortium name="The Broad Institute Genomics Platform"/>
            <consortium name="The Broad Institute Genome Sequencing Center for Infectious Disease"/>
            <person name="Wu L."/>
            <person name="Ma J."/>
        </authorList>
    </citation>
    <scope>NUCLEOTIDE SEQUENCE [LARGE SCALE GENOMIC DNA]</scope>
    <source>
        <strain evidence="10">JCM 17759</strain>
    </source>
</reference>
<keyword evidence="5" id="KW-0812">Transmembrane</keyword>
<feature type="domain" description="Methyl-accepting transducer" evidence="6">
    <location>
        <begin position="406"/>
        <end position="642"/>
    </location>
</feature>
<feature type="domain" description="PAS" evidence="7">
    <location>
        <begin position="274"/>
        <end position="320"/>
    </location>
</feature>
<proteinExistence type="inferred from homology"/>
<dbReference type="Pfam" id="PF08448">
    <property type="entry name" value="PAS_4"/>
    <property type="match status" value="1"/>
</dbReference>
<dbReference type="Gene3D" id="1.10.287.950">
    <property type="entry name" value="Methyl-accepting chemotaxis protein"/>
    <property type="match status" value="1"/>
</dbReference>
<feature type="domain" description="HAMP" evidence="8">
    <location>
        <begin position="210"/>
        <end position="269"/>
    </location>
</feature>
<evidence type="ECO:0000259" key="8">
    <source>
        <dbReference type="PROSITE" id="PS50885"/>
    </source>
</evidence>
<dbReference type="InterPro" id="IPR035965">
    <property type="entry name" value="PAS-like_dom_sf"/>
</dbReference>
<dbReference type="RefSeq" id="WP_345328438.1">
    <property type="nucleotide sequence ID" value="NZ_BAABGA010000120.1"/>
</dbReference>
<dbReference type="PROSITE" id="PS50111">
    <property type="entry name" value="CHEMOTAXIS_TRANSDUC_2"/>
    <property type="match status" value="1"/>
</dbReference>
<dbReference type="SUPFAM" id="SSF55785">
    <property type="entry name" value="PYP-like sensor domain (PAS domain)"/>
    <property type="match status" value="1"/>
</dbReference>
<evidence type="ECO:0000313" key="9">
    <source>
        <dbReference type="EMBL" id="GAA4473172.1"/>
    </source>
</evidence>
<dbReference type="InterPro" id="IPR000014">
    <property type="entry name" value="PAS"/>
</dbReference>
<evidence type="ECO:0000256" key="1">
    <source>
        <dbReference type="ARBA" id="ARBA00023224"/>
    </source>
</evidence>
<dbReference type="PANTHER" id="PTHR32089">
    <property type="entry name" value="METHYL-ACCEPTING CHEMOTAXIS PROTEIN MCPB"/>
    <property type="match status" value="1"/>
</dbReference>
<evidence type="ECO:0000259" key="6">
    <source>
        <dbReference type="PROSITE" id="PS50111"/>
    </source>
</evidence>
<evidence type="ECO:0000259" key="7">
    <source>
        <dbReference type="PROSITE" id="PS50112"/>
    </source>
</evidence>
<dbReference type="InterPro" id="IPR004089">
    <property type="entry name" value="MCPsignal_dom"/>
</dbReference>
<dbReference type="NCBIfam" id="TIGR00229">
    <property type="entry name" value="sensory_box"/>
    <property type="match status" value="1"/>
</dbReference>
<protein>
    <submittedName>
        <fullName evidence="9">Uncharacterized protein</fullName>
    </submittedName>
</protein>
<feature type="transmembrane region" description="Helical" evidence="5">
    <location>
        <begin position="190"/>
        <end position="209"/>
    </location>
</feature>
<keyword evidence="10" id="KW-1185">Reference proteome</keyword>
<dbReference type="SMART" id="SM00304">
    <property type="entry name" value="HAMP"/>
    <property type="match status" value="1"/>
</dbReference>
<dbReference type="InterPro" id="IPR024478">
    <property type="entry name" value="HlyB_4HB_MCP"/>
</dbReference>
<evidence type="ECO:0000256" key="3">
    <source>
        <dbReference type="PROSITE-ProRule" id="PRU00284"/>
    </source>
</evidence>
<organism evidence="9 10">
    <name type="scientific">Novipirellula rosea</name>
    <dbReference type="NCBI Taxonomy" id="1031540"/>
    <lineage>
        <taxon>Bacteria</taxon>
        <taxon>Pseudomonadati</taxon>
        <taxon>Planctomycetota</taxon>
        <taxon>Planctomycetia</taxon>
        <taxon>Pirellulales</taxon>
        <taxon>Pirellulaceae</taxon>
        <taxon>Novipirellula</taxon>
    </lineage>
</organism>
<evidence type="ECO:0000256" key="5">
    <source>
        <dbReference type="SAM" id="Phobius"/>
    </source>
</evidence>
<comment type="caution">
    <text evidence="9">The sequence shown here is derived from an EMBL/GenBank/DDBJ whole genome shotgun (WGS) entry which is preliminary data.</text>
</comment>
<gene>
    <name evidence="9" type="ORF">GCM10023156_70770</name>
</gene>
<dbReference type="InterPro" id="IPR013656">
    <property type="entry name" value="PAS_4"/>
</dbReference>
<dbReference type="PANTHER" id="PTHR32089:SF112">
    <property type="entry name" value="LYSOZYME-LIKE PROTEIN-RELATED"/>
    <property type="match status" value="1"/>
</dbReference>
<evidence type="ECO:0000256" key="2">
    <source>
        <dbReference type="ARBA" id="ARBA00029447"/>
    </source>
</evidence>
<dbReference type="Pfam" id="PF00015">
    <property type="entry name" value="MCPsignal"/>
    <property type="match status" value="1"/>
</dbReference>
<dbReference type="PROSITE" id="PS50112">
    <property type="entry name" value="PAS"/>
    <property type="match status" value="1"/>
</dbReference>
<dbReference type="Gene3D" id="3.30.450.20">
    <property type="entry name" value="PAS domain"/>
    <property type="match status" value="1"/>
</dbReference>
<feature type="compositionally biased region" description="Basic and acidic residues" evidence="4">
    <location>
        <begin position="454"/>
        <end position="467"/>
    </location>
</feature>
<dbReference type="Proteomes" id="UP001500840">
    <property type="component" value="Unassembled WGS sequence"/>
</dbReference>
<feature type="transmembrane region" description="Helical" evidence="5">
    <location>
        <begin position="6"/>
        <end position="30"/>
    </location>
</feature>
<evidence type="ECO:0000256" key="4">
    <source>
        <dbReference type="SAM" id="MobiDB-lite"/>
    </source>
</evidence>
<dbReference type="CDD" id="cd06225">
    <property type="entry name" value="HAMP"/>
    <property type="match status" value="1"/>
</dbReference>
<dbReference type="EMBL" id="BAABGA010000120">
    <property type="protein sequence ID" value="GAA4473172.1"/>
    <property type="molecule type" value="Genomic_DNA"/>
</dbReference>
<accession>A0ABP8NWK9</accession>
<name>A0ABP8NWK9_9BACT</name>
<dbReference type="InterPro" id="IPR003660">
    <property type="entry name" value="HAMP_dom"/>
</dbReference>